<dbReference type="EMBL" id="CP013690">
    <property type="protein sequence ID" value="ALU25736.1"/>
    <property type="molecule type" value="Genomic_DNA"/>
</dbReference>
<keyword evidence="5" id="KW-0472">Membrane</keyword>
<sequence length="65" mass="7558">MILYVWQFFLLSLIGLIIYSLYKVGRSTLEYNYKVIWCLIIIFAPVLGAIAYLLVGNRDKKVSQL</sequence>
<dbReference type="AlphaFoldDB" id="A0A0U3GAX4"/>
<dbReference type="GO" id="GO:0005886">
    <property type="term" value="C:plasma membrane"/>
    <property type="evidence" value="ECO:0007669"/>
    <property type="project" value="UniProtKB-SubCell"/>
</dbReference>
<feature type="domain" description="Cardiolipin synthase N-terminal" evidence="6">
    <location>
        <begin position="17"/>
        <end position="56"/>
    </location>
</feature>
<dbReference type="Pfam" id="PF13396">
    <property type="entry name" value="PLDc_N"/>
    <property type="match status" value="1"/>
</dbReference>
<organism evidence="7 8">
    <name type="scientific">Myroides odoratimimus</name>
    <dbReference type="NCBI Taxonomy" id="76832"/>
    <lineage>
        <taxon>Bacteria</taxon>
        <taxon>Pseudomonadati</taxon>
        <taxon>Bacteroidota</taxon>
        <taxon>Flavobacteriia</taxon>
        <taxon>Flavobacteriales</taxon>
        <taxon>Flavobacteriaceae</taxon>
        <taxon>Myroides</taxon>
    </lineage>
</organism>
<evidence type="ECO:0000259" key="6">
    <source>
        <dbReference type="Pfam" id="PF13396"/>
    </source>
</evidence>
<evidence type="ECO:0000256" key="4">
    <source>
        <dbReference type="ARBA" id="ARBA00022989"/>
    </source>
</evidence>
<gene>
    <name evidence="7" type="ORF">AS202_06130</name>
</gene>
<reference evidence="7 8" key="1">
    <citation type="journal article" date="2016" name="J. Zhejiang Univ. Sci. B">
        <title>Antibiotic resistance mechanisms of Myroides sp.</title>
        <authorList>
            <person name="Hu S."/>
            <person name="Yuan S."/>
            <person name="Qu H."/>
            <person name="Jiang T."/>
            <person name="Zhou Y."/>
            <person name="Wang M."/>
            <person name="Ming D."/>
        </authorList>
    </citation>
    <scope>NUCLEOTIDE SEQUENCE [LARGE SCALE GENOMIC DNA]</scope>
    <source>
        <strain evidence="7 8">PR63039</strain>
    </source>
</reference>
<accession>A0A0U3GAX4</accession>
<dbReference type="KEGG" id="mod:AS202_06130"/>
<keyword evidence="3" id="KW-0812">Transmembrane</keyword>
<evidence type="ECO:0000256" key="3">
    <source>
        <dbReference type="ARBA" id="ARBA00022692"/>
    </source>
</evidence>
<name>A0A0U3GAX4_9FLAO</name>
<dbReference type="Proteomes" id="UP000069030">
    <property type="component" value="Chromosome"/>
</dbReference>
<evidence type="ECO:0000313" key="7">
    <source>
        <dbReference type="EMBL" id="ALU25736.1"/>
    </source>
</evidence>
<evidence type="ECO:0000256" key="1">
    <source>
        <dbReference type="ARBA" id="ARBA00004651"/>
    </source>
</evidence>
<proteinExistence type="predicted"/>
<protein>
    <recommendedName>
        <fullName evidence="6">Cardiolipin synthase N-terminal domain-containing protein</fullName>
    </recommendedName>
</protein>
<keyword evidence="4" id="KW-1133">Transmembrane helix</keyword>
<dbReference type="RefSeq" id="WP_006257796.1">
    <property type="nucleotide sequence ID" value="NZ_BCMQ01000002.1"/>
</dbReference>
<evidence type="ECO:0000313" key="8">
    <source>
        <dbReference type="Proteomes" id="UP000069030"/>
    </source>
</evidence>
<comment type="subcellular location">
    <subcellularLocation>
        <location evidence="1">Cell membrane</location>
        <topology evidence="1">Multi-pass membrane protein</topology>
    </subcellularLocation>
</comment>
<keyword evidence="2" id="KW-1003">Cell membrane</keyword>
<dbReference type="InterPro" id="IPR027379">
    <property type="entry name" value="CLS_N"/>
</dbReference>
<evidence type="ECO:0000256" key="5">
    <source>
        <dbReference type="ARBA" id="ARBA00023136"/>
    </source>
</evidence>
<evidence type="ECO:0000256" key="2">
    <source>
        <dbReference type="ARBA" id="ARBA00022475"/>
    </source>
</evidence>